<dbReference type="NCBIfam" id="TIGR00654">
    <property type="entry name" value="PhzF_family"/>
    <property type="match status" value="1"/>
</dbReference>
<dbReference type="PANTHER" id="PTHR13774:SF17">
    <property type="entry name" value="PHENAZINE BIOSYNTHESIS-LIKE DOMAIN-CONTAINING PROTEIN"/>
    <property type="match status" value="1"/>
</dbReference>
<dbReference type="PANTHER" id="PTHR13774">
    <property type="entry name" value="PHENAZINE BIOSYNTHESIS PROTEIN"/>
    <property type="match status" value="1"/>
</dbReference>
<evidence type="ECO:0000256" key="1">
    <source>
        <dbReference type="ARBA" id="ARBA00008270"/>
    </source>
</evidence>
<name>A0A0A3I3Y3_9BACL</name>
<feature type="active site" evidence="3">
    <location>
        <position position="47"/>
    </location>
</feature>
<keyword evidence="2 4" id="KW-0413">Isomerase</keyword>
<gene>
    <name evidence="4" type="ORF">CD29_14965</name>
</gene>
<dbReference type="Proteomes" id="UP000030416">
    <property type="component" value="Unassembled WGS sequence"/>
</dbReference>
<dbReference type="PIRSF" id="PIRSF016184">
    <property type="entry name" value="PhzC_PhzF"/>
    <property type="match status" value="1"/>
</dbReference>
<comment type="similarity">
    <text evidence="1">Belongs to the PhzF family.</text>
</comment>
<comment type="caution">
    <text evidence="4">The sequence shown here is derived from an EMBL/GenBank/DDBJ whole genome shotgun (WGS) entry which is preliminary data.</text>
</comment>
<evidence type="ECO:0000256" key="2">
    <source>
        <dbReference type="ARBA" id="ARBA00023235"/>
    </source>
</evidence>
<dbReference type="EMBL" id="JPVN01000019">
    <property type="protein sequence ID" value="KGR77368.1"/>
    <property type="molecule type" value="Genomic_DNA"/>
</dbReference>
<reference evidence="4 5" key="1">
    <citation type="submission" date="2014-02" db="EMBL/GenBank/DDBJ databases">
        <title>Draft genome sequence of Lysinibacillus manganicus DSM 26584T.</title>
        <authorList>
            <person name="Zhang F."/>
            <person name="Wang G."/>
            <person name="Zhang L."/>
        </authorList>
    </citation>
    <scope>NUCLEOTIDE SEQUENCE [LARGE SCALE GENOMIC DNA]</scope>
    <source>
        <strain evidence="4 5">DSM 26584</strain>
    </source>
</reference>
<evidence type="ECO:0000313" key="5">
    <source>
        <dbReference type="Proteomes" id="UP000030416"/>
    </source>
</evidence>
<proteinExistence type="inferred from homology"/>
<dbReference type="RefSeq" id="WP_036188298.1">
    <property type="nucleotide sequence ID" value="NZ_AVDA01000019.1"/>
</dbReference>
<protein>
    <submittedName>
        <fullName evidence="4">Isomerase</fullName>
    </submittedName>
</protein>
<sequence>MKTIKVHHYDAFSKEPNKGNPAGVVLDGDHLTEQEMQEIALEVGFNETSFALKSDFADIRIRYFTPGHENDLCGHATIATIYALKSKGLLGDKTNITIETRAGILPIRIQSLPNNDFAITMRQASPQFIEFTGSKVDLANSIGINVSDLHEDLPILYGSTGIWTLLVPIKGIEPFKRMQPSNNDFPSILKELPKSSIHPFCLESNDPTAHMHARHFSSPFSGTIEDPVTGTASGVMGAYYAKYVKNNEIDQSVDLKVSQGNEIGKEGRVMVHISKKLDTYNVEISGNAVFVKELTISYGSES</sequence>
<keyword evidence="5" id="KW-1185">Reference proteome</keyword>
<dbReference type="GO" id="GO:0005737">
    <property type="term" value="C:cytoplasm"/>
    <property type="evidence" value="ECO:0007669"/>
    <property type="project" value="TreeGrafter"/>
</dbReference>
<dbReference type="eggNOG" id="COG0384">
    <property type="taxonomic scope" value="Bacteria"/>
</dbReference>
<dbReference type="InterPro" id="IPR003719">
    <property type="entry name" value="Phenazine_PhzF-like"/>
</dbReference>
<evidence type="ECO:0000256" key="3">
    <source>
        <dbReference type="PIRSR" id="PIRSR016184-1"/>
    </source>
</evidence>
<dbReference type="STRING" id="1384049.CD29_14965"/>
<dbReference type="SUPFAM" id="SSF54506">
    <property type="entry name" value="Diaminopimelate epimerase-like"/>
    <property type="match status" value="1"/>
</dbReference>
<evidence type="ECO:0000313" key="4">
    <source>
        <dbReference type="EMBL" id="KGR77368.1"/>
    </source>
</evidence>
<dbReference type="GO" id="GO:0016853">
    <property type="term" value="F:isomerase activity"/>
    <property type="evidence" value="ECO:0007669"/>
    <property type="project" value="UniProtKB-KW"/>
</dbReference>
<dbReference type="OrthoDB" id="9788221at2"/>
<dbReference type="Gene3D" id="3.10.310.10">
    <property type="entry name" value="Diaminopimelate Epimerase, Chain A, domain 1"/>
    <property type="match status" value="2"/>
</dbReference>
<organism evidence="4 5">
    <name type="scientific">Ureibacillus manganicus DSM 26584</name>
    <dbReference type="NCBI Taxonomy" id="1384049"/>
    <lineage>
        <taxon>Bacteria</taxon>
        <taxon>Bacillati</taxon>
        <taxon>Bacillota</taxon>
        <taxon>Bacilli</taxon>
        <taxon>Bacillales</taxon>
        <taxon>Caryophanaceae</taxon>
        <taxon>Ureibacillus</taxon>
    </lineage>
</organism>
<dbReference type="Pfam" id="PF02567">
    <property type="entry name" value="PhzC-PhzF"/>
    <property type="match status" value="1"/>
</dbReference>
<dbReference type="AlphaFoldDB" id="A0A0A3I3Y3"/>
<accession>A0A0A3I3Y3</accession>